<protein>
    <submittedName>
        <fullName evidence="1">Uncharacterized protein</fullName>
    </submittedName>
</protein>
<name>A0A8H6U7D6_9PEZI</name>
<dbReference type="Proteomes" id="UP000639643">
    <property type="component" value="Unassembled WGS sequence"/>
</dbReference>
<accession>A0A8H6U7D6</accession>
<proteinExistence type="predicted"/>
<dbReference type="EMBL" id="WIGM01000064">
    <property type="protein sequence ID" value="KAF6842640.1"/>
    <property type="molecule type" value="Genomic_DNA"/>
</dbReference>
<sequence>MLHGATSRLCSALPLKKYGQCYKALPSDCFSSTVALLRLRAACCAS</sequence>
<organism evidence="1 2">
    <name type="scientific">Colletotrichum musicola</name>
    <dbReference type="NCBI Taxonomy" id="2175873"/>
    <lineage>
        <taxon>Eukaryota</taxon>
        <taxon>Fungi</taxon>
        <taxon>Dikarya</taxon>
        <taxon>Ascomycota</taxon>
        <taxon>Pezizomycotina</taxon>
        <taxon>Sordariomycetes</taxon>
        <taxon>Hypocreomycetidae</taxon>
        <taxon>Glomerellales</taxon>
        <taxon>Glomerellaceae</taxon>
        <taxon>Colletotrichum</taxon>
        <taxon>Colletotrichum orchidearum species complex</taxon>
    </lineage>
</organism>
<keyword evidence="2" id="KW-1185">Reference proteome</keyword>
<reference evidence="1" key="1">
    <citation type="journal article" date="2020" name="Phytopathology">
        <title>Genome Sequence Resources of Colletotrichum truncatum, C. plurivorum, C. musicola, and C. sojae: Four Species Pathogenic to Soybean (Glycine max).</title>
        <authorList>
            <person name="Rogerio F."/>
            <person name="Boufleur T.R."/>
            <person name="Ciampi-Guillardi M."/>
            <person name="Sukno S.A."/>
            <person name="Thon M.R."/>
            <person name="Massola Junior N.S."/>
            <person name="Baroncelli R."/>
        </authorList>
    </citation>
    <scope>NUCLEOTIDE SEQUENCE</scope>
    <source>
        <strain evidence="1">LFN0074</strain>
    </source>
</reference>
<gene>
    <name evidence="1" type="ORF">CMUS01_02891</name>
</gene>
<evidence type="ECO:0000313" key="1">
    <source>
        <dbReference type="EMBL" id="KAF6842640.1"/>
    </source>
</evidence>
<evidence type="ECO:0000313" key="2">
    <source>
        <dbReference type="Proteomes" id="UP000639643"/>
    </source>
</evidence>
<dbReference type="OrthoDB" id="4850373at2759"/>
<comment type="caution">
    <text evidence="1">The sequence shown here is derived from an EMBL/GenBank/DDBJ whole genome shotgun (WGS) entry which is preliminary data.</text>
</comment>
<dbReference type="AlphaFoldDB" id="A0A8H6U7D6"/>